<dbReference type="InterPro" id="IPR004910">
    <property type="entry name" value="Yippee/Mis18/Cereblon"/>
</dbReference>
<keyword evidence="2" id="KW-0479">Metal-binding</keyword>
<comment type="similarity">
    <text evidence="1 4">Belongs to the yippee family.</text>
</comment>
<evidence type="ECO:0000313" key="7">
    <source>
        <dbReference type="Proteomes" id="UP001324115"/>
    </source>
</evidence>
<dbReference type="GO" id="GO:0046872">
    <property type="term" value="F:metal ion binding"/>
    <property type="evidence" value="ECO:0007669"/>
    <property type="project" value="UniProtKB-KW"/>
</dbReference>
<sequence>MADFSSGRPFYNCRNCQNPIALRSDLLSKDFLGKSGPAYLFSHAMNIIVGQKEDRKLITGLYTIADIYCCNCGEVLGWKYLRSYDVRHKNKEGKFIIERARISKEY</sequence>
<keyword evidence="3" id="KW-0862">Zinc</keyword>
<evidence type="ECO:0000256" key="2">
    <source>
        <dbReference type="ARBA" id="ARBA00022723"/>
    </source>
</evidence>
<evidence type="ECO:0000256" key="4">
    <source>
        <dbReference type="RuleBase" id="RU110713"/>
    </source>
</evidence>
<dbReference type="InterPro" id="IPR039058">
    <property type="entry name" value="Yippee_fam"/>
</dbReference>
<dbReference type="InterPro" id="IPR034751">
    <property type="entry name" value="Yippee"/>
</dbReference>
<name>A0AAN7EG68_QUERU</name>
<gene>
    <name evidence="6" type="ORF">RGQ29_029811</name>
</gene>
<dbReference type="EMBL" id="JAXUIC010000009">
    <property type="protein sequence ID" value="KAK4571128.1"/>
    <property type="molecule type" value="Genomic_DNA"/>
</dbReference>
<dbReference type="PANTHER" id="PTHR13848">
    <property type="entry name" value="PROTEIN YIPPEE-LIKE CG15309-RELATED"/>
    <property type="match status" value="1"/>
</dbReference>
<feature type="domain" description="Yippee" evidence="5">
    <location>
        <begin position="9"/>
        <end position="106"/>
    </location>
</feature>
<reference evidence="6 7" key="1">
    <citation type="journal article" date="2023" name="G3 (Bethesda)">
        <title>A haplotype-resolved chromosome-scale genome for Quercus rubra L. provides insights into the genetics of adaptive traits for red oak species.</title>
        <authorList>
            <person name="Kapoor B."/>
            <person name="Jenkins J."/>
            <person name="Schmutz J."/>
            <person name="Zhebentyayeva T."/>
            <person name="Kuelheim C."/>
            <person name="Coggeshall M."/>
            <person name="Heim C."/>
            <person name="Lasky J.R."/>
            <person name="Leites L."/>
            <person name="Islam-Faridi N."/>
            <person name="Romero-Severson J."/>
            <person name="DeLeo V.L."/>
            <person name="Lucas S.M."/>
            <person name="Lazic D."/>
            <person name="Gailing O."/>
            <person name="Carlson J."/>
            <person name="Staton M."/>
        </authorList>
    </citation>
    <scope>NUCLEOTIDE SEQUENCE [LARGE SCALE GENOMIC DNA]</scope>
    <source>
        <strain evidence="6">Pseudo-F2</strain>
    </source>
</reference>
<keyword evidence="7" id="KW-1185">Reference proteome</keyword>
<evidence type="ECO:0000313" key="6">
    <source>
        <dbReference type="EMBL" id="KAK4571128.1"/>
    </source>
</evidence>
<dbReference type="PROSITE" id="PS51792">
    <property type="entry name" value="YIPPEE"/>
    <property type="match status" value="1"/>
</dbReference>
<proteinExistence type="inferred from homology"/>
<organism evidence="6 7">
    <name type="scientific">Quercus rubra</name>
    <name type="common">Northern red oak</name>
    <name type="synonym">Quercus borealis</name>
    <dbReference type="NCBI Taxonomy" id="3512"/>
    <lineage>
        <taxon>Eukaryota</taxon>
        <taxon>Viridiplantae</taxon>
        <taxon>Streptophyta</taxon>
        <taxon>Embryophyta</taxon>
        <taxon>Tracheophyta</taxon>
        <taxon>Spermatophyta</taxon>
        <taxon>Magnoliopsida</taxon>
        <taxon>eudicotyledons</taxon>
        <taxon>Gunneridae</taxon>
        <taxon>Pentapetalae</taxon>
        <taxon>rosids</taxon>
        <taxon>fabids</taxon>
        <taxon>Fagales</taxon>
        <taxon>Fagaceae</taxon>
        <taxon>Quercus</taxon>
    </lineage>
</organism>
<dbReference type="AlphaFoldDB" id="A0AAN7EG68"/>
<protein>
    <recommendedName>
        <fullName evidence="4">Protein yippee-like</fullName>
    </recommendedName>
</protein>
<evidence type="ECO:0000256" key="3">
    <source>
        <dbReference type="ARBA" id="ARBA00022833"/>
    </source>
</evidence>
<accession>A0AAN7EG68</accession>
<evidence type="ECO:0000256" key="1">
    <source>
        <dbReference type="ARBA" id="ARBA00005613"/>
    </source>
</evidence>
<evidence type="ECO:0000259" key="5">
    <source>
        <dbReference type="PROSITE" id="PS51792"/>
    </source>
</evidence>
<comment type="caution">
    <text evidence="6">The sequence shown here is derived from an EMBL/GenBank/DDBJ whole genome shotgun (WGS) entry which is preliminary data.</text>
</comment>
<dbReference type="Proteomes" id="UP001324115">
    <property type="component" value="Unassembled WGS sequence"/>
</dbReference>
<dbReference type="Pfam" id="PF03226">
    <property type="entry name" value="Yippee-Mis18"/>
    <property type="match status" value="1"/>
</dbReference>